<proteinExistence type="predicted"/>
<reference evidence="2 3" key="1">
    <citation type="submission" date="2016-10" db="EMBL/GenBank/DDBJ databases">
        <authorList>
            <person name="de Groot N.N."/>
        </authorList>
    </citation>
    <scope>NUCLEOTIDE SEQUENCE [LARGE SCALE GENOMIC DNA]</scope>
    <source>
        <strain evidence="2 3">DSM 44149</strain>
    </source>
</reference>
<feature type="transmembrane region" description="Helical" evidence="1">
    <location>
        <begin position="83"/>
        <end position="102"/>
    </location>
</feature>
<dbReference type="EMBL" id="LT629701">
    <property type="protein sequence ID" value="SDM39137.1"/>
    <property type="molecule type" value="Genomic_DNA"/>
</dbReference>
<name>A0A1G9SUV4_ALLAB</name>
<evidence type="ECO:0000313" key="2">
    <source>
        <dbReference type="EMBL" id="SDM39137.1"/>
    </source>
</evidence>
<keyword evidence="1" id="KW-1133">Transmembrane helix</keyword>
<keyword evidence="1" id="KW-0812">Transmembrane</keyword>
<keyword evidence="1" id="KW-0472">Membrane</keyword>
<dbReference type="Proteomes" id="UP000183376">
    <property type="component" value="Chromosome I"/>
</dbReference>
<dbReference type="AlphaFoldDB" id="A0A1G9SUV4"/>
<evidence type="ECO:0000256" key="1">
    <source>
        <dbReference type="SAM" id="Phobius"/>
    </source>
</evidence>
<organism evidence="2 3">
    <name type="scientific">Allokutzneria albata</name>
    <name type="common">Kibdelosporangium albatum</name>
    <dbReference type="NCBI Taxonomy" id="211114"/>
    <lineage>
        <taxon>Bacteria</taxon>
        <taxon>Bacillati</taxon>
        <taxon>Actinomycetota</taxon>
        <taxon>Actinomycetes</taxon>
        <taxon>Pseudonocardiales</taxon>
        <taxon>Pseudonocardiaceae</taxon>
        <taxon>Allokutzneria</taxon>
    </lineage>
</organism>
<dbReference type="eggNOG" id="ENOG5031HBD">
    <property type="taxonomic scope" value="Bacteria"/>
</dbReference>
<accession>A0A1G9SUV4</accession>
<feature type="transmembrane region" description="Helical" evidence="1">
    <location>
        <begin position="108"/>
        <end position="125"/>
    </location>
</feature>
<feature type="transmembrane region" description="Helical" evidence="1">
    <location>
        <begin position="45"/>
        <end position="62"/>
    </location>
</feature>
<evidence type="ECO:0000313" key="3">
    <source>
        <dbReference type="Proteomes" id="UP000183376"/>
    </source>
</evidence>
<gene>
    <name evidence="2" type="ORF">SAMN04489726_1391</name>
</gene>
<protein>
    <submittedName>
        <fullName evidence="2">Uncharacterized protein</fullName>
    </submittedName>
</protein>
<sequence>MLQQGPPTPPQPATAPVGLMKLMFMAGFVVALFGLGTLLSAGPSVGALIALPAGIGLVAAAIRLRNTALDQQLYRAVRPADPAAVFVLWGGLAGLFAVGALFGWLFDTAGSVLIVAAWPVLVAWYRRRRTALQVDATGVNIDGVPVPWTDLAEIVVSDPQSGQPIHIGARLHSRSPIQVVAQPQGFNLAKLTAMVAKHGPRDVRVVVTGPR</sequence>
<feature type="transmembrane region" description="Helical" evidence="1">
    <location>
        <begin position="21"/>
        <end position="39"/>
    </location>
</feature>
<dbReference type="STRING" id="211114.SAMN04489726_1391"/>
<keyword evidence="3" id="KW-1185">Reference proteome</keyword>